<comment type="caution">
    <text evidence="9">The sequence shown here is derived from an EMBL/GenBank/DDBJ whole genome shotgun (WGS) entry which is preliminary data.</text>
</comment>
<dbReference type="Pfam" id="PF07992">
    <property type="entry name" value="Pyr_redox_2"/>
    <property type="match status" value="1"/>
</dbReference>
<organism evidence="9 10">
    <name type="scientific">Agromyces binzhouensis</name>
    <dbReference type="NCBI Taxonomy" id="1817495"/>
    <lineage>
        <taxon>Bacteria</taxon>
        <taxon>Bacillati</taxon>
        <taxon>Actinomycetota</taxon>
        <taxon>Actinomycetes</taxon>
        <taxon>Micrococcales</taxon>
        <taxon>Microbacteriaceae</taxon>
        <taxon>Agromyces</taxon>
    </lineage>
</organism>
<keyword evidence="3" id="KW-0349">Heme</keyword>
<sequence length="171" mass="17686">MNDTEIDAVAPRDVLVVGGGPAAHRLADSLHARDGGRSLRVTVVADEAHAPYDRVALSTRLADPTADLALPATPWAEGSVRLITGERVTEVDAASGIATTANGIELRFDDLVLATGSSAPVPSIPGSEHIRVYRTIDDVDALVAETRELAARLGRAPRVVVAGGGLLGLEA</sequence>
<evidence type="ECO:0000256" key="1">
    <source>
        <dbReference type="ARBA" id="ARBA00001929"/>
    </source>
</evidence>
<dbReference type="PANTHER" id="PTHR43809">
    <property type="entry name" value="NITRITE REDUCTASE (NADH) LARGE SUBUNIT"/>
    <property type="match status" value="1"/>
</dbReference>
<dbReference type="GO" id="GO:0046872">
    <property type="term" value="F:metal ion binding"/>
    <property type="evidence" value="ECO:0007669"/>
    <property type="project" value="UniProtKB-KW"/>
</dbReference>
<reference evidence="9 10" key="1">
    <citation type="submission" date="2019-01" db="EMBL/GenBank/DDBJ databases">
        <authorList>
            <person name="Li J."/>
        </authorList>
    </citation>
    <scope>NUCLEOTIDE SEQUENCE [LARGE SCALE GENOMIC DNA]</scope>
    <source>
        <strain evidence="9 10">CGMCC 4.7180</strain>
    </source>
</reference>
<evidence type="ECO:0000256" key="2">
    <source>
        <dbReference type="ARBA" id="ARBA00005096"/>
    </source>
</evidence>
<dbReference type="PRINTS" id="PR00469">
    <property type="entry name" value="PNDRDTASEII"/>
</dbReference>
<evidence type="ECO:0000259" key="8">
    <source>
        <dbReference type="Pfam" id="PF07992"/>
    </source>
</evidence>
<keyword evidence="10" id="KW-1185">Reference proteome</keyword>
<dbReference type="EMBL" id="SDPL01000134">
    <property type="protein sequence ID" value="RXZ48049.1"/>
    <property type="molecule type" value="Genomic_DNA"/>
</dbReference>
<dbReference type="PRINTS" id="PR00368">
    <property type="entry name" value="FADPNR"/>
</dbReference>
<gene>
    <name evidence="9" type="ORF">ESO86_08410</name>
</gene>
<evidence type="ECO:0000256" key="6">
    <source>
        <dbReference type="ARBA" id="ARBA00023004"/>
    </source>
</evidence>
<dbReference type="InterPro" id="IPR052034">
    <property type="entry name" value="NasD-like"/>
</dbReference>
<dbReference type="InterPro" id="IPR023753">
    <property type="entry name" value="FAD/NAD-binding_dom"/>
</dbReference>
<dbReference type="GO" id="GO:0016491">
    <property type="term" value="F:oxidoreductase activity"/>
    <property type="evidence" value="ECO:0007669"/>
    <property type="project" value="UniProtKB-KW"/>
</dbReference>
<name>A0A4Q2JN32_9MICO</name>
<comment type="pathway">
    <text evidence="2">Nitrogen metabolism; nitrate reduction (assimilation).</text>
</comment>
<dbReference type="GO" id="GO:0051536">
    <property type="term" value="F:iron-sulfur cluster binding"/>
    <property type="evidence" value="ECO:0007669"/>
    <property type="project" value="UniProtKB-KW"/>
</dbReference>
<keyword evidence="7" id="KW-0411">Iron-sulfur</keyword>
<evidence type="ECO:0000256" key="3">
    <source>
        <dbReference type="ARBA" id="ARBA00022617"/>
    </source>
</evidence>
<evidence type="ECO:0000256" key="5">
    <source>
        <dbReference type="ARBA" id="ARBA00023002"/>
    </source>
</evidence>
<dbReference type="Proteomes" id="UP000292881">
    <property type="component" value="Unassembled WGS sequence"/>
</dbReference>
<dbReference type="AlphaFoldDB" id="A0A4Q2JN32"/>
<proteinExistence type="predicted"/>
<dbReference type="InterPro" id="IPR036188">
    <property type="entry name" value="FAD/NAD-bd_sf"/>
</dbReference>
<evidence type="ECO:0000313" key="9">
    <source>
        <dbReference type="EMBL" id="RXZ48049.1"/>
    </source>
</evidence>
<dbReference type="RefSeq" id="WP_165307514.1">
    <property type="nucleotide sequence ID" value="NZ_SDPL01000134.1"/>
</dbReference>
<dbReference type="PANTHER" id="PTHR43809:SF1">
    <property type="entry name" value="NITRITE REDUCTASE (NADH) LARGE SUBUNIT"/>
    <property type="match status" value="1"/>
</dbReference>
<evidence type="ECO:0000256" key="7">
    <source>
        <dbReference type="ARBA" id="ARBA00023014"/>
    </source>
</evidence>
<keyword evidence="4" id="KW-0479">Metal-binding</keyword>
<comment type="cofactor">
    <cofactor evidence="1">
        <name>siroheme</name>
        <dbReference type="ChEBI" id="CHEBI:60052"/>
    </cofactor>
</comment>
<evidence type="ECO:0000256" key="4">
    <source>
        <dbReference type="ARBA" id="ARBA00022723"/>
    </source>
</evidence>
<protein>
    <submittedName>
        <fullName evidence="9">Nitrite reductase (NAD(P)H)</fullName>
    </submittedName>
</protein>
<accession>A0A4Q2JN32</accession>
<evidence type="ECO:0000313" key="10">
    <source>
        <dbReference type="Proteomes" id="UP000292881"/>
    </source>
</evidence>
<feature type="non-terminal residue" evidence="9">
    <location>
        <position position="171"/>
    </location>
</feature>
<keyword evidence="6" id="KW-0408">Iron</keyword>
<dbReference type="SUPFAM" id="SSF51905">
    <property type="entry name" value="FAD/NAD(P)-binding domain"/>
    <property type="match status" value="1"/>
</dbReference>
<feature type="domain" description="FAD/NAD(P)-binding" evidence="8">
    <location>
        <begin position="13"/>
        <end position="170"/>
    </location>
</feature>
<keyword evidence="5" id="KW-0560">Oxidoreductase</keyword>
<dbReference type="Gene3D" id="3.50.50.60">
    <property type="entry name" value="FAD/NAD(P)-binding domain"/>
    <property type="match status" value="2"/>
</dbReference>